<keyword evidence="3" id="KW-1185">Reference proteome</keyword>
<proteinExistence type="predicted"/>
<evidence type="ECO:0000313" key="2">
    <source>
        <dbReference type="EMBL" id="CAL1580506.1"/>
    </source>
</evidence>
<reference evidence="2 3" key="1">
    <citation type="submission" date="2024-04" db="EMBL/GenBank/DDBJ databases">
        <authorList>
            <person name="Waldvogel A.-M."/>
            <person name="Schoenle A."/>
        </authorList>
    </citation>
    <scope>NUCLEOTIDE SEQUENCE [LARGE SCALE GENOMIC DNA]</scope>
</reference>
<evidence type="ECO:0008006" key="4">
    <source>
        <dbReference type="Google" id="ProtNLM"/>
    </source>
</evidence>
<feature type="region of interest" description="Disordered" evidence="1">
    <location>
        <begin position="28"/>
        <end position="51"/>
    </location>
</feature>
<gene>
    <name evidence="2" type="ORF">KC01_LOCUS11337</name>
</gene>
<feature type="compositionally biased region" description="Basic and acidic residues" evidence="1">
    <location>
        <begin position="33"/>
        <end position="51"/>
    </location>
</feature>
<organism evidence="2 3">
    <name type="scientific">Knipowitschia caucasica</name>
    <name type="common">Caucasian dwarf goby</name>
    <name type="synonym">Pomatoschistus caucasicus</name>
    <dbReference type="NCBI Taxonomy" id="637954"/>
    <lineage>
        <taxon>Eukaryota</taxon>
        <taxon>Metazoa</taxon>
        <taxon>Chordata</taxon>
        <taxon>Craniata</taxon>
        <taxon>Vertebrata</taxon>
        <taxon>Euteleostomi</taxon>
        <taxon>Actinopterygii</taxon>
        <taxon>Neopterygii</taxon>
        <taxon>Teleostei</taxon>
        <taxon>Neoteleostei</taxon>
        <taxon>Acanthomorphata</taxon>
        <taxon>Gobiaria</taxon>
        <taxon>Gobiiformes</taxon>
        <taxon>Gobioidei</taxon>
        <taxon>Gobiidae</taxon>
        <taxon>Gobiinae</taxon>
        <taxon>Knipowitschia</taxon>
    </lineage>
</organism>
<protein>
    <recommendedName>
        <fullName evidence="4">Secreted protein</fullName>
    </recommendedName>
</protein>
<evidence type="ECO:0000256" key="1">
    <source>
        <dbReference type="SAM" id="MobiDB-lite"/>
    </source>
</evidence>
<sequence>MVIVRAWCVGALITTFVRLLVNTVFPPPADTVPDDRSSQRPEESDPFWREHERLEEDARLSRGRQDPAFPF</sequence>
<dbReference type="EMBL" id="OZ035836">
    <property type="protein sequence ID" value="CAL1580506.1"/>
    <property type="molecule type" value="Genomic_DNA"/>
</dbReference>
<accession>A0AAV2JV58</accession>
<dbReference type="Proteomes" id="UP001497482">
    <property type="component" value="Chromosome 14"/>
</dbReference>
<evidence type="ECO:0000313" key="3">
    <source>
        <dbReference type="Proteomes" id="UP001497482"/>
    </source>
</evidence>
<name>A0AAV2JV58_KNICA</name>
<dbReference type="AlphaFoldDB" id="A0AAV2JV58"/>